<feature type="compositionally biased region" description="Basic and acidic residues" evidence="1">
    <location>
        <begin position="120"/>
        <end position="142"/>
    </location>
</feature>
<feature type="region of interest" description="Disordered" evidence="1">
    <location>
        <begin position="110"/>
        <end position="161"/>
    </location>
</feature>
<gene>
    <name evidence="2" type="ORF">AXG93_1793s1160</name>
</gene>
<evidence type="ECO:0000313" key="2">
    <source>
        <dbReference type="EMBL" id="OAE32185.1"/>
    </source>
</evidence>
<dbReference type="EMBL" id="LVLJ01000882">
    <property type="protein sequence ID" value="OAE32185.1"/>
    <property type="molecule type" value="Genomic_DNA"/>
</dbReference>
<feature type="region of interest" description="Disordered" evidence="1">
    <location>
        <begin position="231"/>
        <end position="250"/>
    </location>
</feature>
<sequence>MIDTRSTHSRNFAIEPVAKILEGSVVRLLCRPWTGRGFMAVLSVQTRVLNTQPAPTLAMTGGTQVSRSREGGREGEGEGEVGSWKLEWEAGALLRFHFLCLFLGDPAQESLTERPGSQRATDRICSRRLPRDDGIGSGARRERSTKRIRAGRGEKHSDTKSEIVRHCEKKVVVVVDVCEILRGAAAAAAAAEAAARAGRVTERPVGAGAPRLGGAISAFFPGDSDETLWWSQRVQQPAASSSSREATSSS</sequence>
<organism evidence="2 3">
    <name type="scientific">Marchantia polymorpha subsp. ruderalis</name>
    <dbReference type="NCBI Taxonomy" id="1480154"/>
    <lineage>
        <taxon>Eukaryota</taxon>
        <taxon>Viridiplantae</taxon>
        <taxon>Streptophyta</taxon>
        <taxon>Embryophyta</taxon>
        <taxon>Marchantiophyta</taxon>
        <taxon>Marchantiopsida</taxon>
        <taxon>Marchantiidae</taxon>
        <taxon>Marchantiales</taxon>
        <taxon>Marchantiaceae</taxon>
        <taxon>Marchantia</taxon>
    </lineage>
</organism>
<dbReference type="Proteomes" id="UP000077202">
    <property type="component" value="Unassembled WGS sequence"/>
</dbReference>
<feature type="compositionally biased region" description="Basic and acidic residues" evidence="1">
    <location>
        <begin position="67"/>
        <end position="76"/>
    </location>
</feature>
<feature type="compositionally biased region" description="Basic and acidic residues" evidence="1">
    <location>
        <begin position="151"/>
        <end position="161"/>
    </location>
</feature>
<comment type="caution">
    <text evidence="2">The sequence shown here is derived from an EMBL/GenBank/DDBJ whole genome shotgun (WGS) entry which is preliminary data.</text>
</comment>
<accession>A0A176WIN7</accession>
<dbReference type="AlphaFoldDB" id="A0A176WIN7"/>
<protein>
    <submittedName>
        <fullName evidence="2">Uncharacterized protein</fullName>
    </submittedName>
</protein>
<feature type="region of interest" description="Disordered" evidence="1">
    <location>
        <begin position="55"/>
        <end position="80"/>
    </location>
</feature>
<proteinExistence type="predicted"/>
<name>A0A176WIN7_MARPO</name>
<keyword evidence="3" id="KW-1185">Reference proteome</keyword>
<feature type="compositionally biased region" description="Low complexity" evidence="1">
    <location>
        <begin position="238"/>
        <end position="250"/>
    </location>
</feature>
<evidence type="ECO:0000256" key="1">
    <source>
        <dbReference type="SAM" id="MobiDB-lite"/>
    </source>
</evidence>
<reference evidence="2" key="1">
    <citation type="submission" date="2016-03" db="EMBL/GenBank/DDBJ databases">
        <title>Mechanisms controlling the formation of the plant cell surface in tip-growing cells are functionally conserved among land plants.</title>
        <authorList>
            <person name="Honkanen S."/>
            <person name="Jones V.A."/>
            <person name="Morieri G."/>
            <person name="Champion C."/>
            <person name="Hetherington A.J."/>
            <person name="Kelly S."/>
            <person name="Saint-Marcoux D."/>
            <person name="Proust H."/>
            <person name="Prescott H."/>
            <person name="Dolan L."/>
        </authorList>
    </citation>
    <scope>NUCLEOTIDE SEQUENCE [LARGE SCALE GENOMIC DNA]</scope>
    <source>
        <tissue evidence="2">Whole gametophyte</tissue>
    </source>
</reference>
<evidence type="ECO:0000313" key="3">
    <source>
        <dbReference type="Proteomes" id="UP000077202"/>
    </source>
</evidence>